<sequence length="85" mass="9539">MPYFAHVSLILAPDRSKLSKRHGATSVGQFREMGYLPQAMVNYLALLGWGDGTENEFFTLDQLVEKFTIGRVNKSGAIFDSTKLR</sequence>
<keyword evidence="1" id="KW-0436">Ligase</keyword>
<dbReference type="STRING" id="22663.A0A2I0LEW8"/>
<dbReference type="InterPro" id="IPR049940">
    <property type="entry name" value="GluQ/Sye"/>
</dbReference>
<evidence type="ECO:0000256" key="1">
    <source>
        <dbReference type="ARBA" id="ARBA00022598"/>
    </source>
</evidence>
<evidence type="ECO:0000256" key="2">
    <source>
        <dbReference type="ARBA" id="ARBA00022741"/>
    </source>
</evidence>
<evidence type="ECO:0000313" key="7">
    <source>
        <dbReference type="EMBL" id="PKI79232.1"/>
    </source>
</evidence>
<dbReference type="GO" id="GO:0006424">
    <property type="term" value="P:glutamyl-tRNA aminoacylation"/>
    <property type="evidence" value="ECO:0007669"/>
    <property type="project" value="TreeGrafter"/>
</dbReference>
<feature type="domain" description="Glutamyl/glutaminyl-tRNA synthetase class Ib catalytic" evidence="6">
    <location>
        <begin position="2"/>
        <end position="84"/>
    </location>
</feature>
<evidence type="ECO:0000259" key="6">
    <source>
        <dbReference type="Pfam" id="PF00749"/>
    </source>
</evidence>
<evidence type="ECO:0000256" key="4">
    <source>
        <dbReference type="ARBA" id="ARBA00022917"/>
    </source>
</evidence>
<protein>
    <recommendedName>
        <fullName evidence="6">Glutamyl/glutaminyl-tRNA synthetase class Ib catalytic domain-containing protein</fullName>
    </recommendedName>
</protein>
<dbReference type="GO" id="GO:0005739">
    <property type="term" value="C:mitochondrion"/>
    <property type="evidence" value="ECO:0007669"/>
    <property type="project" value="TreeGrafter"/>
</dbReference>
<name>A0A2I0LEW8_PUNGR</name>
<dbReference type="PANTHER" id="PTHR43311">
    <property type="entry name" value="GLUTAMATE--TRNA LIGASE"/>
    <property type="match status" value="1"/>
</dbReference>
<organism evidence="7 8">
    <name type="scientific">Punica granatum</name>
    <name type="common">Pomegranate</name>
    <dbReference type="NCBI Taxonomy" id="22663"/>
    <lineage>
        <taxon>Eukaryota</taxon>
        <taxon>Viridiplantae</taxon>
        <taxon>Streptophyta</taxon>
        <taxon>Embryophyta</taxon>
        <taxon>Tracheophyta</taxon>
        <taxon>Spermatophyta</taxon>
        <taxon>Magnoliopsida</taxon>
        <taxon>eudicotyledons</taxon>
        <taxon>Gunneridae</taxon>
        <taxon>Pentapetalae</taxon>
        <taxon>rosids</taxon>
        <taxon>malvids</taxon>
        <taxon>Myrtales</taxon>
        <taxon>Lythraceae</taxon>
        <taxon>Punica</taxon>
    </lineage>
</organism>
<dbReference type="GO" id="GO:0005524">
    <property type="term" value="F:ATP binding"/>
    <property type="evidence" value="ECO:0007669"/>
    <property type="project" value="UniProtKB-KW"/>
</dbReference>
<dbReference type="InterPro" id="IPR020058">
    <property type="entry name" value="Glu/Gln-tRNA-synth_Ib_cat-dom"/>
</dbReference>
<keyword evidence="2" id="KW-0547">Nucleotide-binding</keyword>
<dbReference type="PANTHER" id="PTHR43311:SF2">
    <property type="entry name" value="GLUTAMATE--TRNA LIGASE, MITOCHONDRIAL-RELATED"/>
    <property type="match status" value="1"/>
</dbReference>
<dbReference type="Pfam" id="PF00749">
    <property type="entry name" value="tRNA-synt_1c"/>
    <property type="match status" value="1"/>
</dbReference>
<dbReference type="AlphaFoldDB" id="A0A2I0LEW8"/>
<dbReference type="SUPFAM" id="SSF52374">
    <property type="entry name" value="Nucleotidylyl transferase"/>
    <property type="match status" value="1"/>
</dbReference>
<proteinExistence type="predicted"/>
<evidence type="ECO:0000256" key="3">
    <source>
        <dbReference type="ARBA" id="ARBA00022840"/>
    </source>
</evidence>
<keyword evidence="4" id="KW-0648">Protein biosynthesis</keyword>
<dbReference type="EMBL" id="PGOL01000014">
    <property type="protein sequence ID" value="PKI79232.1"/>
    <property type="molecule type" value="Genomic_DNA"/>
</dbReference>
<evidence type="ECO:0000256" key="5">
    <source>
        <dbReference type="ARBA" id="ARBA00023146"/>
    </source>
</evidence>
<dbReference type="InterPro" id="IPR020061">
    <property type="entry name" value="Glu_tRNA_lig_a-bdl"/>
</dbReference>
<keyword evidence="3" id="KW-0067">ATP-binding</keyword>
<evidence type="ECO:0000313" key="8">
    <source>
        <dbReference type="Proteomes" id="UP000233551"/>
    </source>
</evidence>
<comment type="caution">
    <text evidence="7">The sequence shown here is derived from an EMBL/GenBank/DDBJ whole genome shotgun (WGS) entry which is preliminary data.</text>
</comment>
<keyword evidence="8" id="KW-1185">Reference proteome</keyword>
<dbReference type="GO" id="GO:0004818">
    <property type="term" value="F:glutamate-tRNA ligase activity"/>
    <property type="evidence" value="ECO:0007669"/>
    <property type="project" value="TreeGrafter"/>
</dbReference>
<dbReference type="Gene3D" id="1.10.1160.10">
    <property type="entry name" value="Glutamyl-trna Synthetase, Domain 2"/>
    <property type="match status" value="1"/>
</dbReference>
<reference evidence="7 8" key="1">
    <citation type="submission" date="2017-11" db="EMBL/GenBank/DDBJ databases">
        <title>De-novo sequencing of pomegranate (Punica granatum L.) genome.</title>
        <authorList>
            <person name="Akparov Z."/>
            <person name="Amiraslanov A."/>
            <person name="Hajiyeva S."/>
            <person name="Abbasov M."/>
            <person name="Kaur K."/>
            <person name="Hamwieh A."/>
            <person name="Solovyev V."/>
            <person name="Salamov A."/>
            <person name="Braich B."/>
            <person name="Kosarev P."/>
            <person name="Mahmoud A."/>
            <person name="Hajiyev E."/>
            <person name="Babayeva S."/>
            <person name="Izzatullayeva V."/>
            <person name="Mammadov A."/>
            <person name="Mammadov A."/>
            <person name="Sharifova S."/>
            <person name="Ojaghi J."/>
            <person name="Eynullazada K."/>
            <person name="Bayramov B."/>
            <person name="Abdulazimova A."/>
            <person name="Shahmuradov I."/>
        </authorList>
    </citation>
    <scope>NUCLEOTIDE SEQUENCE [LARGE SCALE GENOMIC DNA]</scope>
    <source>
        <strain evidence="8">cv. AG2017</strain>
        <tissue evidence="7">Leaf</tissue>
    </source>
</reference>
<gene>
    <name evidence="7" type="ORF">CRG98_000352</name>
</gene>
<dbReference type="Proteomes" id="UP000233551">
    <property type="component" value="Unassembled WGS sequence"/>
</dbReference>
<keyword evidence="5" id="KW-0030">Aminoacyl-tRNA synthetase</keyword>
<accession>A0A2I0LEW8</accession>